<protein>
    <submittedName>
        <fullName evidence="1">Sarcosine oxidase subunit delta</fullName>
    </submittedName>
</protein>
<dbReference type="InterPro" id="IPR006279">
    <property type="entry name" value="SoxD"/>
</dbReference>
<organism evidence="1 2">
    <name type="scientific">Sulfitobacter geojensis</name>
    <dbReference type="NCBI Taxonomy" id="1342299"/>
    <lineage>
        <taxon>Bacteria</taxon>
        <taxon>Pseudomonadati</taxon>
        <taxon>Pseudomonadota</taxon>
        <taxon>Alphaproteobacteria</taxon>
        <taxon>Rhodobacterales</taxon>
        <taxon>Roseobacteraceae</taxon>
        <taxon>Sulfitobacter</taxon>
    </lineage>
</organism>
<evidence type="ECO:0000313" key="1">
    <source>
        <dbReference type="EMBL" id="MBM1713121.1"/>
    </source>
</evidence>
<dbReference type="GO" id="GO:0046653">
    <property type="term" value="P:tetrahydrofolate metabolic process"/>
    <property type="evidence" value="ECO:0007669"/>
    <property type="project" value="InterPro"/>
</dbReference>
<name>A0AAE2VWM0_9RHOB</name>
<dbReference type="AlphaFoldDB" id="A0AAE2VWM0"/>
<evidence type="ECO:0000313" key="2">
    <source>
        <dbReference type="Proteomes" id="UP000732193"/>
    </source>
</evidence>
<proteinExistence type="predicted"/>
<dbReference type="Gene3D" id="3.30.2270.10">
    <property type="entry name" value="Folate-binding superfamily"/>
    <property type="match status" value="1"/>
</dbReference>
<reference evidence="1 2" key="1">
    <citation type="submission" date="2021-01" db="EMBL/GenBank/DDBJ databases">
        <title>Diatom-associated Roseobacters Show Island Model of Population Structure.</title>
        <authorList>
            <person name="Qu L."/>
            <person name="Feng X."/>
            <person name="Chen Y."/>
            <person name="Li L."/>
            <person name="Wang X."/>
            <person name="Hu Z."/>
            <person name="Wang H."/>
            <person name="Luo H."/>
        </authorList>
    </citation>
    <scope>NUCLEOTIDE SEQUENCE [LARGE SCALE GENOMIC DNA]</scope>
    <source>
        <strain evidence="1 2">TR60-84</strain>
    </source>
</reference>
<accession>A0AAE2VWM0</accession>
<keyword evidence="2" id="KW-1185">Reference proteome</keyword>
<dbReference type="EMBL" id="JAFBRM010000001">
    <property type="protein sequence ID" value="MBM1713121.1"/>
    <property type="molecule type" value="Genomic_DNA"/>
</dbReference>
<dbReference type="Pfam" id="PF04267">
    <property type="entry name" value="SoxD"/>
    <property type="match status" value="1"/>
</dbReference>
<dbReference type="InterPro" id="IPR038561">
    <property type="entry name" value="SoxD_sf"/>
</dbReference>
<dbReference type="GO" id="GO:0008115">
    <property type="term" value="F:sarcosine oxidase activity"/>
    <property type="evidence" value="ECO:0007669"/>
    <property type="project" value="InterPro"/>
</dbReference>
<dbReference type="Proteomes" id="UP000732193">
    <property type="component" value="Unassembled WGS sequence"/>
</dbReference>
<dbReference type="RefSeq" id="WP_203241563.1">
    <property type="nucleotide sequence ID" value="NZ_JAFBRH010000001.1"/>
</dbReference>
<sequence>MRIECPLCGDRDRREFYYQGAAVMLARPGPDASAEAWDGYLHLRDNPAGVTQELWQHEAGCGSWLVVARDTRTHEISKVELAADVKRAMGAAS</sequence>
<comment type="caution">
    <text evidence="1">The sequence shown here is derived from an EMBL/GenBank/DDBJ whole genome shotgun (WGS) entry which is preliminary data.</text>
</comment>
<gene>
    <name evidence="1" type="ORF">JQV55_06070</name>
</gene>